<dbReference type="RefSeq" id="WP_121225713.1">
    <property type="nucleotide sequence ID" value="NZ_JBIUBA010000021.1"/>
</dbReference>
<evidence type="ECO:0000259" key="1">
    <source>
        <dbReference type="Pfam" id="PF07883"/>
    </source>
</evidence>
<organism evidence="2 3">
    <name type="scientific">Saccharothrix variisporea</name>
    <dbReference type="NCBI Taxonomy" id="543527"/>
    <lineage>
        <taxon>Bacteria</taxon>
        <taxon>Bacillati</taxon>
        <taxon>Actinomycetota</taxon>
        <taxon>Actinomycetes</taxon>
        <taxon>Pseudonocardiales</taxon>
        <taxon>Pseudonocardiaceae</taxon>
        <taxon>Saccharothrix</taxon>
    </lineage>
</organism>
<evidence type="ECO:0000313" key="3">
    <source>
        <dbReference type="Proteomes" id="UP000272729"/>
    </source>
</evidence>
<comment type="caution">
    <text evidence="2">The sequence shown here is derived from an EMBL/GenBank/DDBJ whole genome shotgun (WGS) entry which is preliminary data.</text>
</comment>
<protein>
    <submittedName>
        <fullName evidence="2">Cupin domain</fullName>
    </submittedName>
</protein>
<dbReference type="InterPro" id="IPR011051">
    <property type="entry name" value="RmlC_Cupin_sf"/>
</dbReference>
<dbReference type="Gene3D" id="2.60.120.10">
    <property type="entry name" value="Jelly Rolls"/>
    <property type="match status" value="1"/>
</dbReference>
<evidence type="ECO:0000313" key="2">
    <source>
        <dbReference type="EMBL" id="RKT72569.1"/>
    </source>
</evidence>
<reference evidence="2 3" key="1">
    <citation type="submission" date="2018-10" db="EMBL/GenBank/DDBJ databases">
        <title>Sequencing the genomes of 1000 actinobacteria strains.</title>
        <authorList>
            <person name="Klenk H.-P."/>
        </authorList>
    </citation>
    <scope>NUCLEOTIDE SEQUENCE [LARGE SCALE GENOMIC DNA]</scope>
    <source>
        <strain evidence="2 3">DSM 43911</strain>
    </source>
</reference>
<gene>
    <name evidence="2" type="ORF">DFJ66_5885</name>
</gene>
<dbReference type="InterPro" id="IPR013096">
    <property type="entry name" value="Cupin_2"/>
</dbReference>
<dbReference type="AlphaFoldDB" id="A0A495XFV1"/>
<dbReference type="PANTHER" id="PTHR36440:SF1">
    <property type="entry name" value="PUTATIVE (AFU_ORTHOLOGUE AFUA_8G07350)-RELATED"/>
    <property type="match status" value="1"/>
</dbReference>
<dbReference type="OrthoDB" id="9791637at2"/>
<name>A0A495XFV1_9PSEU</name>
<dbReference type="PANTHER" id="PTHR36440">
    <property type="entry name" value="PUTATIVE (AFU_ORTHOLOGUE AFUA_8G07350)-RELATED"/>
    <property type="match status" value="1"/>
</dbReference>
<dbReference type="InterPro" id="IPR053146">
    <property type="entry name" value="QDO-like"/>
</dbReference>
<accession>A0A495XFV1</accession>
<dbReference type="Proteomes" id="UP000272729">
    <property type="component" value="Unassembled WGS sequence"/>
</dbReference>
<dbReference type="EMBL" id="RBXR01000001">
    <property type="protein sequence ID" value="RKT72569.1"/>
    <property type="molecule type" value="Genomic_DNA"/>
</dbReference>
<dbReference type="Pfam" id="PF07883">
    <property type="entry name" value="Cupin_2"/>
    <property type="match status" value="1"/>
</dbReference>
<keyword evidence="3" id="KW-1185">Reference proteome</keyword>
<sequence length="152" mass="16413">MSQDRFVLLGPGEVRPGRVTLPPAFAVKAMTGDTEGRFSLLEVTLAKDIPRHTHHEADECIYVLEGELGIDFDDQTHVAGKGAFVILPHGVPHALRAVSTPPPRLLQISSPGGWEHYVEDLIEAGPAVLTNGSLDPVKINPIAARHAITYEV</sequence>
<dbReference type="SUPFAM" id="SSF51182">
    <property type="entry name" value="RmlC-like cupins"/>
    <property type="match status" value="1"/>
</dbReference>
<feature type="domain" description="Cupin type-2" evidence="1">
    <location>
        <begin position="45"/>
        <end position="106"/>
    </location>
</feature>
<dbReference type="InterPro" id="IPR014710">
    <property type="entry name" value="RmlC-like_jellyroll"/>
</dbReference>
<proteinExistence type="predicted"/>